<evidence type="ECO:0000256" key="3">
    <source>
        <dbReference type="SAM" id="MobiDB-lite"/>
    </source>
</evidence>
<comment type="similarity">
    <text evidence="2">Belongs to the polysaccharide lyase 1 family.</text>
</comment>
<proteinExistence type="inferred from homology"/>
<dbReference type="GO" id="GO:0016829">
    <property type="term" value="F:lyase activity"/>
    <property type="evidence" value="ECO:0007669"/>
    <property type="project" value="UniProtKB-KW"/>
</dbReference>
<feature type="domain" description="Pectate lyase" evidence="5">
    <location>
        <begin position="194"/>
        <end position="431"/>
    </location>
</feature>
<comment type="subcellular location">
    <subcellularLocation>
        <location evidence="2">Secreted</location>
    </subcellularLocation>
</comment>
<accession>A0ABW2HYZ0</accession>
<keyword evidence="7" id="KW-1185">Reference proteome</keyword>
<feature type="compositionally biased region" description="Low complexity" evidence="3">
    <location>
        <begin position="27"/>
        <end position="43"/>
    </location>
</feature>
<name>A0ABW2HYZ0_9ACTN</name>
<keyword evidence="2" id="KW-0624">Polysaccharide degradation</keyword>
<feature type="region of interest" description="Disordered" evidence="3">
    <location>
        <begin position="106"/>
        <end position="125"/>
    </location>
</feature>
<dbReference type="Pfam" id="PF00544">
    <property type="entry name" value="Pectate_lyase_4"/>
    <property type="match status" value="1"/>
</dbReference>
<evidence type="ECO:0000256" key="2">
    <source>
        <dbReference type="RuleBase" id="RU361173"/>
    </source>
</evidence>
<dbReference type="EMBL" id="JBHTBJ010000031">
    <property type="protein sequence ID" value="MFC7278302.1"/>
    <property type="molecule type" value="Genomic_DNA"/>
</dbReference>
<evidence type="ECO:0000259" key="5">
    <source>
        <dbReference type="SMART" id="SM00656"/>
    </source>
</evidence>
<dbReference type="PANTHER" id="PTHR31683:SF18">
    <property type="entry name" value="PECTATE LYASE 21-RELATED"/>
    <property type="match status" value="1"/>
</dbReference>
<feature type="region of interest" description="Disordered" evidence="3">
    <location>
        <begin position="24"/>
        <end position="43"/>
    </location>
</feature>
<protein>
    <submittedName>
        <fullName evidence="6">Polysaccharide lyase family 1 protein</fullName>
    </submittedName>
</protein>
<dbReference type="InterPro" id="IPR012334">
    <property type="entry name" value="Pectin_lyas_fold"/>
</dbReference>
<evidence type="ECO:0000313" key="6">
    <source>
        <dbReference type="EMBL" id="MFC7278302.1"/>
    </source>
</evidence>
<keyword evidence="2" id="KW-0964">Secreted</keyword>
<dbReference type="Proteomes" id="UP001596548">
    <property type="component" value="Unassembled WGS sequence"/>
</dbReference>
<keyword evidence="2" id="KW-0119">Carbohydrate metabolism</keyword>
<dbReference type="InterPro" id="IPR002022">
    <property type="entry name" value="Pec_lyase"/>
</dbReference>
<evidence type="ECO:0000256" key="1">
    <source>
        <dbReference type="ARBA" id="ARBA00023239"/>
    </source>
</evidence>
<keyword evidence="4" id="KW-0732">Signal</keyword>
<dbReference type="InterPro" id="IPR011050">
    <property type="entry name" value="Pectin_lyase_fold/virulence"/>
</dbReference>
<evidence type="ECO:0000256" key="4">
    <source>
        <dbReference type="SAM" id="SignalP"/>
    </source>
</evidence>
<organism evidence="6 7">
    <name type="scientific">Paractinoplanes rhizophilus</name>
    <dbReference type="NCBI Taxonomy" id="1416877"/>
    <lineage>
        <taxon>Bacteria</taxon>
        <taxon>Bacillati</taxon>
        <taxon>Actinomycetota</taxon>
        <taxon>Actinomycetes</taxon>
        <taxon>Micromonosporales</taxon>
        <taxon>Micromonosporaceae</taxon>
        <taxon>Paractinoplanes</taxon>
    </lineage>
</organism>
<feature type="signal peptide" evidence="4">
    <location>
        <begin position="1"/>
        <end position="25"/>
    </location>
</feature>
<gene>
    <name evidence="6" type="ORF">ACFQS1_30335</name>
</gene>
<sequence length="511" mass="52329">MPSIATSAAVLVAVAALGTAGPPPATPAGAAPPAGARTAPAGASAEAAAHAKLTAEAAAATLTAGAATGLTAGAGLTPAAAAGVTTQAAKKAGLSPAARKLGRQTLPANDGWASSGAGTTGGAAADDAQVSVVRNRAELIAALGGDAATNGQNATPKIVYVSGRIDLRVDAANRPVGCDAFADPEYSLDAFLAAYDPAVWGTATKPSGPLEDARVRSAKNQGDTVKINVGGNTTIVGINGGRLTHGSLVVTNVSNVIVRNLEITDAADCFPAWDPTDGATGNWNSLYDLVSLSGATNVWIDHNTFSDGGNHDADQPLHFGRPYQVHDGASDIIRGSDLVTVSYNDYYDHDKTMLIGSTDTPGVDVGKLRVTVHHNRFDNVLQRAPRVRFGQVDVYDNLYIATDELYQYSLGAGVESSIYAENNYFELGATIPVADVIHYWKGTKITAIGSLVRTGHGRAKPVDLVAAYNAAYDPDLTSDAGWTPTLRGKVDPTAAVPHVVAARAGAHHLGC</sequence>
<dbReference type="SUPFAM" id="SSF51126">
    <property type="entry name" value="Pectin lyase-like"/>
    <property type="match status" value="1"/>
</dbReference>
<feature type="compositionally biased region" description="Low complexity" evidence="3">
    <location>
        <begin position="113"/>
        <end position="125"/>
    </location>
</feature>
<dbReference type="SMART" id="SM00656">
    <property type="entry name" value="Amb_all"/>
    <property type="match status" value="1"/>
</dbReference>
<dbReference type="InterPro" id="IPR045032">
    <property type="entry name" value="PEL"/>
</dbReference>
<keyword evidence="1 2" id="KW-0456">Lyase</keyword>
<dbReference type="PANTHER" id="PTHR31683">
    <property type="entry name" value="PECTATE LYASE 18-RELATED"/>
    <property type="match status" value="1"/>
</dbReference>
<evidence type="ECO:0000313" key="7">
    <source>
        <dbReference type="Proteomes" id="UP001596548"/>
    </source>
</evidence>
<comment type="caution">
    <text evidence="6">The sequence shown here is derived from an EMBL/GenBank/DDBJ whole genome shotgun (WGS) entry which is preliminary data.</text>
</comment>
<feature type="chain" id="PRO_5045457537" evidence="4">
    <location>
        <begin position="26"/>
        <end position="511"/>
    </location>
</feature>
<dbReference type="Gene3D" id="2.160.20.10">
    <property type="entry name" value="Single-stranded right-handed beta-helix, Pectin lyase-like"/>
    <property type="match status" value="1"/>
</dbReference>
<reference evidence="7" key="1">
    <citation type="journal article" date="2019" name="Int. J. Syst. Evol. Microbiol.">
        <title>The Global Catalogue of Microorganisms (GCM) 10K type strain sequencing project: providing services to taxonomists for standard genome sequencing and annotation.</title>
        <authorList>
            <consortium name="The Broad Institute Genomics Platform"/>
            <consortium name="The Broad Institute Genome Sequencing Center for Infectious Disease"/>
            <person name="Wu L."/>
            <person name="Ma J."/>
        </authorList>
    </citation>
    <scope>NUCLEOTIDE SEQUENCE [LARGE SCALE GENOMIC DNA]</scope>
    <source>
        <strain evidence="7">XZYJT-10</strain>
    </source>
</reference>
<dbReference type="RefSeq" id="WP_378975007.1">
    <property type="nucleotide sequence ID" value="NZ_JBHTBJ010000031.1"/>
</dbReference>